<dbReference type="InterPro" id="IPR004443">
    <property type="entry name" value="YjeF_N_dom"/>
</dbReference>
<dbReference type="GO" id="GO:0005524">
    <property type="term" value="F:ATP binding"/>
    <property type="evidence" value="ECO:0007669"/>
    <property type="project" value="UniProtKB-UniRule"/>
</dbReference>
<evidence type="ECO:0000313" key="23">
    <source>
        <dbReference type="Proteomes" id="UP000248330"/>
    </source>
</evidence>
<evidence type="ECO:0000256" key="15">
    <source>
        <dbReference type="ARBA" id="ARBA00048238"/>
    </source>
</evidence>
<comment type="catalytic activity">
    <reaction evidence="15 17 19">
        <text>(6S)-NADHX + ADP = AMP + phosphate + NADH + H(+)</text>
        <dbReference type="Rhea" id="RHEA:32223"/>
        <dbReference type="ChEBI" id="CHEBI:15378"/>
        <dbReference type="ChEBI" id="CHEBI:43474"/>
        <dbReference type="ChEBI" id="CHEBI:57945"/>
        <dbReference type="ChEBI" id="CHEBI:64074"/>
        <dbReference type="ChEBI" id="CHEBI:456215"/>
        <dbReference type="ChEBI" id="CHEBI:456216"/>
        <dbReference type="EC" id="4.2.1.136"/>
    </reaction>
</comment>
<feature type="binding site" evidence="17">
    <location>
        <position position="366"/>
    </location>
    <ligand>
        <name>(6S)-NADPHX</name>
        <dbReference type="ChEBI" id="CHEBI:64076"/>
    </ligand>
</feature>
<keyword evidence="11 18" id="KW-0413">Isomerase</keyword>
<gene>
    <name evidence="17" type="primary">nnrD</name>
    <name evidence="18" type="synonym">nnrE</name>
    <name evidence="22" type="ORF">C8D93_101140</name>
</gene>
<evidence type="ECO:0000256" key="17">
    <source>
        <dbReference type="HAMAP-Rule" id="MF_01965"/>
    </source>
</evidence>
<comment type="subunit">
    <text evidence="17">Homotetramer.</text>
</comment>
<evidence type="ECO:0000259" key="21">
    <source>
        <dbReference type="PROSITE" id="PS51385"/>
    </source>
</evidence>
<comment type="cofactor">
    <cofactor evidence="18 19">
        <name>K(+)</name>
        <dbReference type="ChEBI" id="CHEBI:29103"/>
    </cofactor>
    <text evidence="18 19">Binds 1 potassium ion per subunit.</text>
</comment>
<feature type="binding site" evidence="17">
    <location>
        <position position="259"/>
    </location>
    <ligand>
        <name>(6S)-NADPHX</name>
        <dbReference type="ChEBI" id="CHEBI:64076"/>
    </ligand>
</feature>
<dbReference type="SUPFAM" id="SSF64153">
    <property type="entry name" value="YjeF N-terminal domain-like"/>
    <property type="match status" value="1"/>
</dbReference>
<feature type="domain" description="YjeF N-terminal" evidence="21">
    <location>
        <begin position="14"/>
        <end position="215"/>
    </location>
</feature>
<dbReference type="RefSeq" id="WP_110263252.1">
    <property type="nucleotide sequence ID" value="NZ_CAWNXA010000001.1"/>
</dbReference>
<evidence type="ECO:0000256" key="9">
    <source>
        <dbReference type="ARBA" id="ARBA00022958"/>
    </source>
</evidence>
<comment type="function">
    <text evidence="14 19">Bifunctional enzyme that catalyzes the epimerization of the S- and R-forms of NAD(P)HX and the dehydration of the S-form of NAD(P)HX at the expense of ADP, which is converted to AMP. This allows the repair of both epimers of NAD(P)HX, a damaged form of NAD(P)H that is a result of enzymatic or heat-dependent hydration.</text>
</comment>
<organism evidence="22 23">
    <name type="scientific">Sinimarinibacterium flocculans</name>
    <dbReference type="NCBI Taxonomy" id="985250"/>
    <lineage>
        <taxon>Bacteria</taxon>
        <taxon>Pseudomonadati</taxon>
        <taxon>Pseudomonadota</taxon>
        <taxon>Gammaproteobacteria</taxon>
        <taxon>Nevskiales</taxon>
        <taxon>Nevskiaceae</taxon>
        <taxon>Sinimarinibacterium</taxon>
    </lineage>
</organism>
<feature type="binding site" evidence="18">
    <location>
        <position position="158"/>
    </location>
    <ligand>
        <name>(6S)-NADPHX</name>
        <dbReference type="ChEBI" id="CHEBI:64076"/>
    </ligand>
</feature>
<comment type="catalytic activity">
    <reaction evidence="2 18 19">
        <text>(6R)-NADPHX = (6S)-NADPHX</text>
        <dbReference type="Rhea" id="RHEA:32227"/>
        <dbReference type="ChEBI" id="CHEBI:64076"/>
        <dbReference type="ChEBI" id="CHEBI:64077"/>
        <dbReference type="EC" id="5.1.99.6"/>
    </reaction>
</comment>
<evidence type="ECO:0000256" key="12">
    <source>
        <dbReference type="ARBA" id="ARBA00023239"/>
    </source>
</evidence>
<feature type="binding site" evidence="18">
    <location>
        <begin position="126"/>
        <end position="132"/>
    </location>
    <ligand>
        <name>(6S)-NADPHX</name>
        <dbReference type="ChEBI" id="CHEBI:64076"/>
    </ligand>
</feature>
<dbReference type="OrthoDB" id="9806925at2"/>
<dbReference type="GO" id="GO:0110051">
    <property type="term" value="P:metabolite repair"/>
    <property type="evidence" value="ECO:0007669"/>
    <property type="project" value="TreeGrafter"/>
</dbReference>
<evidence type="ECO:0000256" key="18">
    <source>
        <dbReference type="HAMAP-Rule" id="MF_01966"/>
    </source>
</evidence>
<comment type="function">
    <text evidence="18">Catalyzes the epimerization of the S- and R-forms of NAD(P)HX, a damaged form of NAD(P)H that is a result of enzymatic or heat-dependent hydration. This is a prerequisite for the S-specific NAD(P)H-hydrate dehydratase to allow the repair of both epimers of NAD(P)HX.</text>
</comment>
<evidence type="ECO:0000313" key="22">
    <source>
        <dbReference type="EMBL" id="PXV71100.1"/>
    </source>
</evidence>
<comment type="similarity">
    <text evidence="4 19">In the C-terminal section; belongs to the NnrD/CARKD family.</text>
</comment>
<feature type="binding site" evidence="18">
    <location>
        <begin position="60"/>
        <end position="64"/>
    </location>
    <ligand>
        <name>(6S)-NADPHX</name>
        <dbReference type="ChEBI" id="CHEBI:64076"/>
    </ligand>
</feature>
<evidence type="ECO:0000256" key="4">
    <source>
        <dbReference type="ARBA" id="ARBA00009524"/>
    </source>
</evidence>
<keyword evidence="12 17" id="KW-0456">Lyase</keyword>
<name>A0A318EGM9_9GAMM</name>
<comment type="function">
    <text evidence="17">Catalyzes the dehydration of the S-form of NAD(P)HX at the expense of ADP, which is converted to AMP. Together with NAD(P)HX epimerase, which catalyzes the epimerization of the S- and R-forms, the enzyme allows the repair of both epimers of NAD(P)HX, a damaged form of NAD(P)H that is a result of enzymatic or heat-dependent hydration.</text>
</comment>
<feature type="binding site" evidence="18">
    <location>
        <position position="122"/>
    </location>
    <ligand>
        <name>K(+)</name>
        <dbReference type="ChEBI" id="CHEBI:29103"/>
    </ligand>
</feature>
<reference evidence="22 23" key="1">
    <citation type="submission" date="2018-04" db="EMBL/GenBank/DDBJ databases">
        <title>Genomic Encyclopedia of Type Strains, Phase IV (KMG-IV): sequencing the most valuable type-strain genomes for metagenomic binning, comparative biology and taxonomic classification.</title>
        <authorList>
            <person name="Goeker M."/>
        </authorList>
    </citation>
    <scope>NUCLEOTIDE SEQUENCE [LARGE SCALE GENOMIC DNA]</scope>
    <source>
        <strain evidence="22 23">DSM 104150</strain>
    </source>
</reference>
<dbReference type="SUPFAM" id="SSF53613">
    <property type="entry name" value="Ribokinase-like"/>
    <property type="match status" value="1"/>
</dbReference>
<evidence type="ECO:0000256" key="11">
    <source>
        <dbReference type="ARBA" id="ARBA00023235"/>
    </source>
</evidence>
<dbReference type="PIRSF" id="PIRSF017184">
    <property type="entry name" value="Nnr"/>
    <property type="match status" value="1"/>
</dbReference>
<feature type="binding site" evidence="17">
    <location>
        <position position="431"/>
    </location>
    <ligand>
        <name>(6S)-NADPHX</name>
        <dbReference type="ChEBI" id="CHEBI:64076"/>
    </ligand>
</feature>
<dbReference type="PROSITE" id="PS51383">
    <property type="entry name" value="YJEF_C_3"/>
    <property type="match status" value="1"/>
</dbReference>
<keyword evidence="10 17" id="KW-0520">NAD</keyword>
<dbReference type="GO" id="GO:0046872">
    <property type="term" value="F:metal ion binding"/>
    <property type="evidence" value="ECO:0007669"/>
    <property type="project" value="UniProtKB-UniRule"/>
</dbReference>
<feature type="domain" description="YjeF C-terminal" evidence="20">
    <location>
        <begin position="224"/>
        <end position="489"/>
    </location>
</feature>
<comment type="catalytic activity">
    <reaction evidence="1 18 19">
        <text>(6R)-NADHX = (6S)-NADHX</text>
        <dbReference type="Rhea" id="RHEA:32215"/>
        <dbReference type="ChEBI" id="CHEBI:64074"/>
        <dbReference type="ChEBI" id="CHEBI:64075"/>
        <dbReference type="EC" id="5.1.99.6"/>
    </reaction>
</comment>
<keyword evidence="13" id="KW-0511">Multifunctional enzyme</keyword>
<dbReference type="InterPro" id="IPR000631">
    <property type="entry name" value="CARKD"/>
</dbReference>
<comment type="similarity">
    <text evidence="18">Belongs to the NnrE/AIBP family.</text>
</comment>
<comment type="caution">
    <text evidence="18">Lacks conserved residue(s) required for the propagation of feature annotation.</text>
</comment>
<sequence length="489" mass="50451">MNEPMRALYDAEQVRELDRRAIAGGIGGYVLMQRAAHACWQAMQAQPQPRRVTVFCGPGNNGGDGYEIARLARAAGAQVSVHALGDPRPGSDAATAKQAWLDDGGRVAPENGASTDADWIVDALLGTGLGRAPQDAMQAAIESINAARERGGRVLAVDVPSGLDASSGYAPGACVRADVTVSFIGSKLGLWTGRGPEMAGQRVFDALGVPEEVYAGVAPRARLQSADALRQLARRPRDAHKNLSGHVLIVGGNLGMGGAALLAGRAALRSGAGLVSVATRREHATALTAAQPELMVHGIDRPEQLDPLLARATVTALGPGLGQDEWARALYARTIADDGALVVDADALNLLARFPRARPNWILTPHPGEAGRLLQTSSAQVQAQRLQTTAQIAERYGGVAVLKGAGSCVSGSPPQICPYGNAGMAVAGMGDTLTGIVAALWAQTGDPALAAQLGVLAHACAGDRAARDGERGLLPGDVIDALRATLDAR</sequence>
<comment type="similarity">
    <text evidence="3 19">In the N-terminal section; belongs to the NnrE/AIBP family.</text>
</comment>
<evidence type="ECO:0000256" key="7">
    <source>
        <dbReference type="ARBA" id="ARBA00022840"/>
    </source>
</evidence>
<keyword evidence="6 17" id="KW-0547">Nucleotide-binding</keyword>
<dbReference type="HAMAP" id="MF_01966">
    <property type="entry name" value="NADHX_epimerase"/>
    <property type="match status" value="1"/>
</dbReference>
<dbReference type="EC" id="5.1.99.6" evidence="19"/>
<evidence type="ECO:0000256" key="10">
    <source>
        <dbReference type="ARBA" id="ARBA00023027"/>
    </source>
</evidence>
<comment type="catalytic activity">
    <reaction evidence="16 17 19">
        <text>(6S)-NADPHX + ADP = AMP + phosphate + NADPH + H(+)</text>
        <dbReference type="Rhea" id="RHEA:32235"/>
        <dbReference type="ChEBI" id="CHEBI:15378"/>
        <dbReference type="ChEBI" id="CHEBI:43474"/>
        <dbReference type="ChEBI" id="CHEBI:57783"/>
        <dbReference type="ChEBI" id="CHEBI:64076"/>
        <dbReference type="ChEBI" id="CHEBI:456215"/>
        <dbReference type="ChEBI" id="CHEBI:456216"/>
        <dbReference type="EC" id="4.2.1.136"/>
    </reaction>
</comment>
<dbReference type="EC" id="4.2.1.136" evidence="19"/>
<dbReference type="NCBIfam" id="TIGR00196">
    <property type="entry name" value="yjeF_cterm"/>
    <property type="match status" value="1"/>
</dbReference>
<feature type="binding site" evidence="17">
    <location>
        <position position="320"/>
    </location>
    <ligand>
        <name>(6S)-NADPHX</name>
        <dbReference type="ChEBI" id="CHEBI:64076"/>
    </ligand>
</feature>
<keyword evidence="9 18" id="KW-0630">Potassium</keyword>
<evidence type="ECO:0000256" key="5">
    <source>
        <dbReference type="ARBA" id="ARBA00022723"/>
    </source>
</evidence>
<evidence type="ECO:0000259" key="20">
    <source>
        <dbReference type="PROSITE" id="PS51383"/>
    </source>
</evidence>
<dbReference type="InterPro" id="IPR030677">
    <property type="entry name" value="Nnr"/>
</dbReference>
<feature type="binding site" evidence="18">
    <location>
        <position position="161"/>
    </location>
    <ligand>
        <name>K(+)</name>
        <dbReference type="ChEBI" id="CHEBI:29103"/>
    </ligand>
</feature>
<feature type="binding site" evidence="18">
    <location>
        <position position="61"/>
    </location>
    <ligand>
        <name>K(+)</name>
        <dbReference type="ChEBI" id="CHEBI:29103"/>
    </ligand>
</feature>
<evidence type="ECO:0000256" key="13">
    <source>
        <dbReference type="ARBA" id="ARBA00023268"/>
    </source>
</evidence>
<dbReference type="PROSITE" id="PS51385">
    <property type="entry name" value="YJEF_N"/>
    <property type="match status" value="1"/>
</dbReference>
<dbReference type="InterPro" id="IPR029056">
    <property type="entry name" value="Ribokinase-like"/>
</dbReference>
<evidence type="ECO:0000256" key="3">
    <source>
        <dbReference type="ARBA" id="ARBA00006001"/>
    </source>
</evidence>
<dbReference type="AlphaFoldDB" id="A0A318EGM9"/>
<evidence type="ECO:0000256" key="16">
    <source>
        <dbReference type="ARBA" id="ARBA00049209"/>
    </source>
</evidence>
<evidence type="ECO:0000256" key="1">
    <source>
        <dbReference type="ARBA" id="ARBA00000013"/>
    </source>
</evidence>
<dbReference type="Gene3D" id="3.40.1190.20">
    <property type="match status" value="1"/>
</dbReference>
<comment type="similarity">
    <text evidence="17">Belongs to the NnrD/CARKD family.</text>
</comment>
<dbReference type="PROSITE" id="PS01050">
    <property type="entry name" value="YJEF_C_2"/>
    <property type="match status" value="1"/>
</dbReference>
<dbReference type="HAMAP" id="MF_01965">
    <property type="entry name" value="NADHX_dehydratase"/>
    <property type="match status" value="1"/>
</dbReference>
<proteinExistence type="inferred from homology"/>
<dbReference type="CDD" id="cd01171">
    <property type="entry name" value="YXKO-related"/>
    <property type="match status" value="1"/>
</dbReference>
<keyword evidence="23" id="KW-1185">Reference proteome</keyword>
<keyword evidence="8 17" id="KW-0521">NADP</keyword>
<keyword evidence="5 18" id="KW-0479">Metal-binding</keyword>
<dbReference type="PANTHER" id="PTHR12592:SF0">
    <property type="entry name" value="ATP-DEPENDENT (S)-NAD(P)H-HYDRATE DEHYDRATASE"/>
    <property type="match status" value="1"/>
</dbReference>
<protein>
    <recommendedName>
        <fullName evidence="19">Bifunctional NAD(P)H-hydrate repair enzyme</fullName>
    </recommendedName>
    <alternativeName>
        <fullName evidence="19">Nicotinamide nucleotide repair protein</fullName>
    </alternativeName>
    <domain>
        <recommendedName>
            <fullName evidence="19">ADP-dependent (S)-NAD(P)H-hydrate dehydratase</fullName>
            <ecNumber evidence="19">4.2.1.136</ecNumber>
        </recommendedName>
        <alternativeName>
            <fullName evidence="19">ADP-dependent NAD(P)HX dehydratase</fullName>
        </alternativeName>
    </domain>
    <domain>
        <recommendedName>
            <fullName evidence="19">NAD(P)H-hydrate epimerase</fullName>
            <ecNumber evidence="19">5.1.99.6</ecNumber>
        </recommendedName>
    </domain>
</protein>
<comment type="cofactor">
    <cofactor evidence="17">
        <name>Mg(2+)</name>
        <dbReference type="ChEBI" id="CHEBI:18420"/>
    </cofactor>
</comment>
<dbReference type="Pfam" id="PF03853">
    <property type="entry name" value="YjeF_N"/>
    <property type="match status" value="1"/>
</dbReference>
<dbReference type="GO" id="GO:0046496">
    <property type="term" value="P:nicotinamide nucleotide metabolic process"/>
    <property type="evidence" value="ECO:0007669"/>
    <property type="project" value="UniProtKB-UniRule"/>
</dbReference>
<feature type="binding site" evidence="17">
    <location>
        <position position="430"/>
    </location>
    <ligand>
        <name>AMP</name>
        <dbReference type="ChEBI" id="CHEBI:456215"/>
    </ligand>
</feature>
<dbReference type="PANTHER" id="PTHR12592">
    <property type="entry name" value="ATP-DEPENDENT (S)-NAD(P)H-HYDRATE DEHYDRATASE FAMILY MEMBER"/>
    <property type="match status" value="1"/>
</dbReference>
<accession>A0A318EGM9</accession>
<feature type="binding site" evidence="17">
    <location>
        <begin position="403"/>
        <end position="407"/>
    </location>
    <ligand>
        <name>AMP</name>
        <dbReference type="ChEBI" id="CHEBI:456215"/>
    </ligand>
</feature>
<evidence type="ECO:0000256" key="19">
    <source>
        <dbReference type="PIRNR" id="PIRNR017184"/>
    </source>
</evidence>
<evidence type="ECO:0000256" key="2">
    <source>
        <dbReference type="ARBA" id="ARBA00000909"/>
    </source>
</evidence>
<keyword evidence="7 17" id="KW-0067">ATP-binding</keyword>
<evidence type="ECO:0000256" key="6">
    <source>
        <dbReference type="ARBA" id="ARBA00022741"/>
    </source>
</evidence>
<dbReference type="InterPro" id="IPR036652">
    <property type="entry name" value="YjeF_N_dom_sf"/>
</dbReference>
<dbReference type="NCBIfam" id="TIGR00197">
    <property type="entry name" value="yjeF_nterm"/>
    <property type="match status" value="1"/>
</dbReference>
<dbReference type="Pfam" id="PF01256">
    <property type="entry name" value="Carb_kinase"/>
    <property type="match status" value="1"/>
</dbReference>
<evidence type="ECO:0000256" key="14">
    <source>
        <dbReference type="ARBA" id="ARBA00025153"/>
    </source>
</evidence>
<evidence type="ECO:0000256" key="8">
    <source>
        <dbReference type="ARBA" id="ARBA00022857"/>
    </source>
</evidence>
<dbReference type="Proteomes" id="UP000248330">
    <property type="component" value="Unassembled WGS sequence"/>
</dbReference>
<comment type="caution">
    <text evidence="22">The sequence shown here is derived from an EMBL/GenBank/DDBJ whole genome shotgun (WGS) entry which is preliminary data.</text>
</comment>
<dbReference type="GO" id="GO:0052856">
    <property type="term" value="F:NAD(P)HX epimerase activity"/>
    <property type="evidence" value="ECO:0007669"/>
    <property type="project" value="UniProtKB-UniRule"/>
</dbReference>
<dbReference type="Gene3D" id="3.40.50.10260">
    <property type="entry name" value="YjeF N-terminal domain"/>
    <property type="match status" value="1"/>
</dbReference>
<dbReference type="EMBL" id="QICN01000001">
    <property type="protein sequence ID" value="PXV71100.1"/>
    <property type="molecule type" value="Genomic_DNA"/>
</dbReference>
<dbReference type="InterPro" id="IPR017953">
    <property type="entry name" value="Carbohydrate_kinase_pred_CS"/>
</dbReference>
<dbReference type="GO" id="GO:0052855">
    <property type="term" value="F:ADP-dependent NAD(P)H-hydrate dehydratase activity"/>
    <property type="evidence" value="ECO:0007669"/>
    <property type="project" value="UniProtKB-UniRule"/>
</dbReference>